<feature type="transmembrane region" description="Helical" evidence="1">
    <location>
        <begin position="107"/>
        <end position="124"/>
    </location>
</feature>
<sequence length="178" mass="21063">MSSSFGGSPMSIEGIIEAAAWLVMTIALFLLVPKEKIRDAMVVFFFKQVLTWFFGILVVQWNLIAYPVRLFANAIKTSFTFEFYIYPGLCVLFNLYYPEQGSFIRKAIHYFVFTTGITIFEAFLQKYTKLIEYIHWGWPWTWITLFLTFLASRYFYRWFRGDFTSKAVPVAEDPRPRR</sequence>
<feature type="transmembrane region" description="Helical" evidence="1">
    <location>
        <begin position="136"/>
        <end position="156"/>
    </location>
</feature>
<organism evidence="2 3">
    <name type="scientific">Heliobacterium modesticaldum (strain ATCC 51547 / Ice1)</name>
    <dbReference type="NCBI Taxonomy" id="498761"/>
    <lineage>
        <taxon>Bacteria</taxon>
        <taxon>Bacillati</taxon>
        <taxon>Bacillota</taxon>
        <taxon>Clostridia</taxon>
        <taxon>Eubacteriales</taxon>
        <taxon>Heliobacteriaceae</taxon>
        <taxon>Heliomicrobium</taxon>
    </lineage>
</organism>
<evidence type="ECO:0000313" key="3">
    <source>
        <dbReference type="Proteomes" id="UP000008550"/>
    </source>
</evidence>
<protein>
    <submittedName>
        <fullName evidence="2">Uncharacterized protein</fullName>
    </submittedName>
</protein>
<feature type="transmembrane region" description="Helical" evidence="1">
    <location>
        <begin position="12"/>
        <end position="32"/>
    </location>
</feature>
<keyword evidence="1" id="KW-0472">Membrane</keyword>
<dbReference type="AlphaFoldDB" id="B0THP7"/>
<dbReference type="STRING" id="498761.HM1_2274"/>
<dbReference type="NCBIfam" id="NF041644">
    <property type="entry name" value="CBO0543_fam"/>
    <property type="match status" value="1"/>
</dbReference>
<dbReference type="EMBL" id="CP000930">
    <property type="protein sequence ID" value="ABZ84830.1"/>
    <property type="molecule type" value="Genomic_DNA"/>
</dbReference>
<dbReference type="HOGENOM" id="CLU_119466_2_0_9"/>
<evidence type="ECO:0000313" key="2">
    <source>
        <dbReference type="EMBL" id="ABZ84830.1"/>
    </source>
</evidence>
<gene>
    <name evidence="2" type="ORF">HM1_2274</name>
</gene>
<feature type="transmembrane region" description="Helical" evidence="1">
    <location>
        <begin position="70"/>
        <end position="95"/>
    </location>
</feature>
<dbReference type="InterPro" id="IPR048147">
    <property type="entry name" value="CBO0543-like"/>
</dbReference>
<keyword evidence="3" id="KW-1185">Reference proteome</keyword>
<name>B0THP7_HELMI</name>
<dbReference type="eggNOG" id="ENOG5031PEA">
    <property type="taxonomic scope" value="Bacteria"/>
</dbReference>
<keyword evidence="1" id="KW-0812">Transmembrane</keyword>
<accession>B0THP7</accession>
<dbReference type="Proteomes" id="UP000008550">
    <property type="component" value="Chromosome"/>
</dbReference>
<dbReference type="KEGG" id="hmo:HM1_2274"/>
<evidence type="ECO:0000256" key="1">
    <source>
        <dbReference type="SAM" id="Phobius"/>
    </source>
</evidence>
<proteinExistence type="predicted"/>
<reference evidence="2 3" key="1">
    <citation type="journal article" date="2008" name="J. Bacteriol.">
        <title>The genome of Heliobacterium modesticaldum, a phototrophic representative of the Firmicutes containing the simplest photosynthetic apparatus.</title>
        <authorList>
            <person name="Sattley W.M."/>
            <person name="Madigan M.T."/>
            <person name="Swingley W.D."/>
            <person name="Cheung P.C."/>
            <person name="Clocksin K.M."/>
            <person name="Conrad A.L."/>
            <person name="Dejesa L.C."/>
            <person name="Honchak B.M."/>
            <person name="Jung D.O."/>
            <person name="Karbach L.E."/>
            <person name="Kurdoglu A."/>
            <person name="Lahiri S."/>
            <person name="Mastrian S.D."/>
            <person name="Page L.E."/>
            <person name="Taylor H.L."/>
            <person name="Wang Z.T."/>
            <person name="Raymond J."/>
            <person name="Chen M."/>
            <person name="Blankenship R.E."/>
            <person name="Touchman J.W."/>
        </authorList>
    </citation>
    <scope>NUCLEOTIDE SEQUENCE [LARGE SCALE GENOMIC DNA]</scope>
    <source>
        <strain evidence="3">ATCC 51547 / Ice1</strain>
    </source>
</reference>
<keyword evidence="1" id="KW-1133">Transmembrane helix</keyword>
<feature type="transmembrane region" description="Helical" evidence="1">
    <location>
        <begin position="44"/>
        <end position="64"/>
    </location>
</feature>